<keyword evidence="3" id="KW-1185">Reference proteome</keyword>
<comment type="caution">
    <text evidence="2">The sequence shown here is derived from an EMBL/GenBank/DDBJ whole genome shotgun (WGS) entry which is preliminary data.</text>
</comment>
<proteinExistence type="inferred from homology"/>
<gene>
    <name evidence="2" type="ORF">C8N28_0738</name>
</gene>
<dbReference type="SUPFAM" id="SSF82171">
    <property type="entry name" value="DPP6 N-terminal domain-like"/>
    <property type="match status" value="1"/>
</dbReference>
<dbReference type="Pfam" id="PF04450">
    <property type="entry name" value="BSP"/>
    <property type="match status" value="1"/>
</dbReference>
<dbReference type="InterPro" id="IPR007541">
    <property type="entry name" value="Uncharacterised_BSP"/>
</dbReference>
<evidence type="ECO:0000256" key="1">
    <source>
        <dbReference type="ARBA" id="ARBA00009820"/>
    </source>
</evidence>
<dbReference type="PANTHER" id="PTHR36842:SF1">
    <property type="entry name" value="PROTEIN TOLB"/>
    <property type="match status" value="1"/>
</dbReference>
<sequence>MKYMDTRNFDHRLLVRFSLSFLFLILTFSAHAQYFGQNKMRYKKLDFKVYETPHFDLYYYLKNDSLIKNIAKESEVWYELHQQVFRDTFTNKNPLIIYNNHPDFQQTTAIQGTIGVGTGGVTEGFKNRVVMPIMQINSQTRHVLGHEMVHAFQYHSLIEGDSTQLENIANLPLWMVEGMAEYLSIGKKDAFTAMWMRDAYLNKDIPSLRDLTESNKYFPYRYGQAFWSYIGSTYGDTVIVPLFKATAKYGYQMAIQQVFGYNETTLSNLWKTAIENTYKPLLTDTAQVPIGKIIIDKNNAGNTNVSPAVSPDGKYVAFLSEKDLLSIDLYLAEAETGKIIRKLTSRISNSHIDEFSYIESAGTFSPDSRKFAYSVFSGGRNKLLITDVTNGKTLFLEGMGDVAEFSNIAWAPDGNSVVFSGLKEGQSDLYQYMFQNKELKQLTNDAYSEYHPAFSHSGKLLVYSTDRGSFSRDDKTADISFNLSIMDMASNETRDLGVFPLANNLNPQFSGDDSQIYFLSNRDGFRNMYRYTIATNSTEQLTDYFTGISGITEYSPALSVSANDDIIYSYYRSQTYTIYNAKANDFQAKAVNNEDVDFAAAMIPPFQTYGVDVINTNLRNFNNFSRIDTSLINHIPYTPKFKLDYLASSGMGVSVGSRYGSGLASGVQGIFSDILGRNQIFAGLSINGEIYDFGGQVAYINQSSRLNWGGAVSHIPFISGLVSYSIDPNSTASPTGVAYLDNYDIIRTFQEQVEGFVAYPFSRTTRLEAGAAFSHYSYRIDRYTNYYAADESGYPLYFIGGNRHKLSSEEAKDTYNSSFDSFTIQQLNTAFVGDNSVFGVAAPLDGYRYRLGVEQYFGDYNFRGYTVDLRKYHRMKHVTLAARAYTYMRVGKDDDKLYPLFLGYPYLIRGYESASFYNDRTGAASNFNYNQLTGTRIAVANFEARIPFTGPERLSLVKSSMLFSDLNIFFDMGLAWSEGDKIAFKSQPDLLETIADPNNPNNFIAIYERVPAMSAGVSLRINMFGYFVIEPYYAIPFQRKDVKFGTFGINFAPGW</sequence>
<dbReference type="AlphaFoldDB" id="A0A4V2PYC5"/>
<reference evidence="2 3" key="1">
    <citation type="submission" date="2019-03" db="EMBL/GenBank/DDBJ databases">
        <title>Genomic Encyclopedia of Archaeal and Bacterial Type Strains, Phase II (KMG-II): from individual species to whole genera.</title>
        <authorList>
            <person name="Goeker M."/>
        </authorList>
    </citation>
    <scope>NUCLEOTIDE SEQUENCE [LARGE SCALE GENOMIC DNA]</scope>
    <source>
        <strain evidence="2 3">DSM 22554</strain>
    </source>
</reference>
<comment type="similarity">
    <text evidence="1">Belongs to the TolB family.</text>
</comment>
<organism evidence="2 3">
    <name type="scientific">Albibacterium bauzanense</name>
    <dbReference type="NCBI Taxonomy" id="653929"/>
    <lineage>
        <taxon>Bacteria</taxon>
        <taxon>Pseudomonadati</taxon>
        <taxon>Bacteroidota</taxon>
        <taxon>Sphingobacteriia</taxon>
        <taxon>Sphingobacteriales</taxon>
        <taxon>Sphingobacteriaceae</taxon>
        <taxon>Albibacterium</taxon>
    </lineage>
</organism>
<dbReference type="Pfam" id="PF07676">
    <property type="entry name" value="PD40"/>
    <property type="match status" value="5"/>
</dbReference>
<dbReference type="EMBL" id="SMGO01000001">
    <property type="protein sequence ID" value="TCK85431.1"/>
    <property type="molecule type" value="Genomic_DNA"/>
</dbReference>
<evidence type="ECO:0000313" key="3">
    <source>
        <dbReference type="Proteomes" id="UP000294616"/>
    </source>
</evidence>
<dbReference type="OrthoDB" id="9815657at2"/>
<evidence type="ECO:0000313" key="2">
    <source>
        <dbReference type="EMBL" id="TCK85431.1"/>
    </source>
</evidence>
<dbReference type="InterPro" id="IPR011042">
    <property type="entry name" value="6-blade_b-propeller_TolB-like"/>
</dbReference>
<accession>A0A4V2PYC5</accession>
<dbReference type="Gene3D" id="2.120.10.30">
    <property type="entry name" value="TolB, C-terminal domain"/>
    <property type="match status" value="2"/>
</dbReference>
<protein>
    <submittedName>
        <fullName evidence="2">Tol biopolymer transport system component</fullName>
    </submittedName>
</protein>
<dbReference type="Proteomes" id="UP000294616">
    <property type="component" value="Unassembled WGS sequence"/>
</dbReference>
<dbReference type="PANTHER" id="PTHR36842">
    <property type="entry name" value="PROTEIN TOLB HOMOLOG"/>
    <property type="match status" value="1"/>
</dbReference>
<name>A0A4V2PYC5_9SPHI</name>
<dbReference type="InterPro" id="IPR011659">
    <property type="entry name" value="WD40"/>
</dbReference>